<keyword evidence="4" id="KW-0547">Nucleotide-binding</keyword>
<evidence type="ECO:0000313" key="13">
    <source>
        <dbReference type="WBParaSite" id="nRc.2.0.1.t31189-RA"/>
    </source>
</evidence>
<evidence type="ECO:0000313" key="12">
    <source>
        <dbReference type="Proteomes" id="UP000887565"/>
    </source>
</evidence>
<dbReference type="GO" id="GO:0003684">
    <property type="term" value="F:damaged DNA binding"/>
    <property type="evidence" value="ECO:0007669"/>
    <property type="project" value="TreeGrafter"/>
</dbReference>
<dbReference type="GO" id="GO:0005634">
    <property type="term" value="C:nucleus"/>
    <property type="evidence" value="ECO:0007669"/>
    <property type="project" value="UniProtKB-SubCell"/>
</dbReference>
<protein>
    <submittedName>
        <fullName evidence="13">Uncharacterized protein</fullName>
    </submittedName>
</protein>
<dbReference type="GO" id="GO:0005524">
    <property type="term" value="F:ATP binding"/>
    <property type="evidence" value="ECO:0007669"/>
    <property type="project" value="UniProtKB-KW"/>
</dbReference>
<reference evidence="13" key="1">
    <citation type="submission" date="2022-11" db="UniProtKB">
        <authorList>
            <consortium name="WormBaseParasite"/>
        </authorList>
    </citation>
    <scope>IDENTIFICATION</scope>
</reference>
<dbReference type="GO" id="GO:0035861">
    <property type="term" value="C:site of double-strand break"/>
    <property type="evidence" value="ECO:0007669"/>
    <property type="project" value="TreeGrafter"/>
</dbReference>
<dbReference type="Proteomes" id="UP000887565">
    <property type="component" value="Unplaced"/>
</dbReference>
<dbReference type="WBParaSite" id="nRc.2.0.1.t31189-RA">
    <property type="protein sequence ID" value="nRc.2.0.1.t31189-RA"/>
    <property type="gene ID" value="nRc.2.0.1.g31189"/>
</dbReference>
<evidence type="ECO:0000256" key="7">
    <source>
        <dbReference type="ARBA" id="ARBA00023054"/>
    </source>
</evidence>
<dbReference type="PANTHER" id="PTHR19306:SF6">
    <property type="entry name" value="STRUCTURAL MAINTENANCE OF CHROMOSOMES PROTEIN 6"/>
    <property type="match status" value="1"/>
</dbReference>
<keyword evidence="3" id="KW-0158">Chromosome</keyword>
<dbReference type="GO" id="GO:0030915">
    <property type="term" value="C:Smc5-Smc6 complex"/>
    <property type="evidence" value="ECO:0007669"/>
    <property type="project" value="TreeGrafter"/>
</dbReference>
<keyword evidence="12" id="KW-1185">Reference proteome</keyword>
<keyword evidence="9" id="KW-0234">DNA repair</keyword>
<evidence type="ECO:0000256" key="9">
    <source>
        <dbReference type="ARBA" id="ARBA00023204"/>
    </source>
</evidence>
<keyword evidence="7 11" id="KW-0175">Coiled coil</keyword>
<evidence type="ECO:0000256" key="3">
    <source>
        <dbReference type="ARBA" id="ARBA00022454"/>
    </source>
</evidence>
<accession>A0A915JYN3</accession>
<comment type="subcellular location">
    <subcellularLocation>
        <location evidence="2">Chromosome</location>
    </subcellularLocation>
    <subcellularLocation>
        <location evidence="1">Nucleus</location>
    </subcellularLocation>
</comment>
<evidence type="ECO:0000256" key="11">
    <source>
        <dbReference type="SAM" id="Coils"/>
    </source>
</evidence>
<dbReference type="GO" id="GO:0003697">
    <property type="term" value="F:single-stranded DNA binding"/>
    <property type="evidence" value="ECO:0007669"/>
    <property type="project" value="TreeGrafter"/>
</dbReference>
<feature type="coiled-coil region" evidence="11">
    <location>
        <begin position="104"/>
        <end position="152"/>
    </location>
</feature>
<evidence type="ECO:0000256" key="2">
    <source>
        <dbReference type="ARBA" id="ARBA00004286"/>
    </source>
</evidence>
<evidence type="ECO:0000256" key="1">
    <source>
        <dbReference type="ARBA" id="ARBA00004123"/>
    </source>
</evidence>
<evidence type="ECO:0000256" key="6">
    <source>
        <dbReference type="ARBA" id="ARBA00022840"/>
    </source>
</evidence>
<evidence type="ECO:0000256" key="4">
    <source>
        <dbReference type="ARBA" id="ARBA00022741"/>
    </source>
</evidence>
<dbReference type="AlphaFoldDB" id="A0A915JYN3"/>
<organism evidence="12 13">
    <name type="scientific">Romanomermis culicivorax</name>
    <name type="common">Nematode worm</name>
    <dbReference type="NCBI Taxonomy" id="13658"/>
    <lineage>
        <taxon>Eukaryota</taxon>
        <taxon>Metazoa</taxon>
        <taxon>Ecdysozoa</taxon>
        <taxon>Nematoda</taxon>
        <taxon>Enoplea</taxon>
        <taxon>Dorylaimia</taxon>
        <taxon>Mermithida</taxon>
        <taxon>Mermithoidea</taxon>
        <taxon>Mermithidae</taxon>
        <taxon>Romanomermis</taxon>
    </lineage>
</organism>
<keyword evidence="6" id="KW-0067">ATP-binding</keyword>
<dbReference type="PANTHER" id="PTHR19306">
    <property type="entry name" value="STRUCTURAL MAINTENANCE OF CHROMOSOMES 5,6 SMC5, SMC6"/>
    <property type="match status" value="1"/>
</dbReference>
<sequence length="255" mass="29290">MYNDLAAVNENIAVTERTVNNRRSHLPRLVSEVDELKSRLLRHNSLKDFRKRIENLVNEHAWVKVIAQERAIKEYDQILTKITTIITNANGEISSKKVLFETFISSQNAKIAEKRDLVQSLQQKININKEKLNAVEQNAQRLNDDALKVKTKRMEIRELLDLQASKSNRLARFGQHTPALLRMINEEKNFLKKPRGPLGAEISIVDESWTVAIENCLGFQILNGYICDSFHDAKILERLMKVAGCKFRPSIITSK</sequence>
<evidence type="ECO:0000256" key="10">
    <source>
        <dbReference type="ARBA" id="ARBA00023242"/>
    </source>
</evidence>
<evidence type="ECO:0000256" key="5">
    <source>
        <dbReference type="ARBA" id="ARBA00022763"/>
    </source>
</evidence>
<name>A0A915JYN3_ROMCU</name>
<keyword evidence="10" id="KW-0539">Nucleus</keyword>
<dbReference type="GO" id="GO:0000724">
    <property type="term" value="P:double-strand break repair via homologous recombination"/>
    <property type="evidence" value="ECO:0007669"/>
    <property type="project" value="TreeGrafter"/>
</dbReference>
<proteinExistence type="predicted"/>
<keyword evidence="8" id="KW-0233">DNA recombination</keyword>
<evidence type="ECO:0000256" key="8">
    <source>
        <dbReference type="ARBA" id="ARBA00023172"/>
    </source>
</evidence>
<keyword evidence="5" id="KW-0227">DNA damage</keyword>